<organism evidence="4 5">
    <name type="scientific">Treponema lecithinolyticum ATCC 700332</name>
    <dbReference type="NCBI Taxonomy" id="1321815"/>
    <lineage>
        <taxon>Bacteria</taxon>
        <taxon>Pseudomonadati</taxon>
        <taxon>Spirochaetota</taxon>
        <taxon>Spirochaetia</taxon>
        <taxon>Spirochaetales</taxon>
        <taxon>Treponemataceae</taxon>
        <taxon>Treponema</taxon>
    </lineage>
</organism>
<sequence>MTKFKTQKSKIFAFWGAAFVLFIAVFTGCPQTADGGNTNGAGKPEAPFVEGGASLILSPDKRDIKVKVLTSDSSTVTVVGCTETTLASGTYTELHARGTTVTLKGNIIELNFGDSSYNSSNKLTALNVQGLSALRGLICGNNLLTNLNVQGLTALKSLWCPSNQLTVLNVQGLSALRYLNCEENKLATLNVQGCTALNQLWCRDNQLTALNVQGLSSLRDLYCAHNRLTSLNVQGCTALNDLWCQKNQLTELNVQGLSALQRLGCSENQLTALDIHGLSALRHLSCDSNQLNAQVFTKIFTDLPQRDAGANADCILYTERTNVTEGNHKDFTSASAPQNLKDAFQNAKIVKNWKMYKRNMNEDLVDLE</sequence>
<name>A0ABN0NZ85_TRELE</name>
<comment type="caution">
    <text evidence="4">The sequence shown here is derived from an EMBL/GenBank/DDBJ whole genome shotgun (WGS) entry which is preliminary data.</text>
</comment>
<dbReference type="PANTHER" id="PTHR47566">
    <property type="match status" value="1"/>
</dbReference>
<dbReference type="InterPro" id="IPR052574">
    <property type="entry name" value="CDIRP"/>
</dbReference>
<accession>A0ABN0NZ85</accession>
<dbReference type="InterPro" id="IPR032675">
    <property type="entry name" value="LRR_dom_sf"/>
</dbReference>
<dbReference type="RefSeq" id="WP_021687264.1">
    <property type="nucleotide sequence ID" value="NZ_KI260564.1"/>
</dbReference>
<keyword evidence="3" id="KW-0732">Signal</keyword>
<dbReference type="SUPFAM" id="SSF52058">
    <property type="entry name" value="L domain-like"/>
    <property type="match status" value="1"/>
</dbReference>
<dbReference type="Gene3D" id="3.80.10.10">
    <property type="entry name" value="Ribonuclease Inhibitor"/>
    <property type="match status" value="1"/>
</dbReference>
<keyword evidence="5" id="KW-1185">Reference proteome</keyword>
<evidence type="ECO:0000256" key="1">
    <source>
        <dbReference type="ARBA" id="ARBA00022614"/>
    </source>
</evidence>
<keyword evidence="1" id="KW-0433">Leucine-rich repeat</keyword>
<proteinExistence type="predicted"/>
<feature type="chain" id="PRO_5046063256" evidence="3">
    <location>
        <begin position="33"/>
        <end position="368"/>
    </location>
</feature>
<dbReference type="PROSITE" id="PS51257">
    <property type="entry name" value="PROKAR_LIPOPROTEIN"/>
    <property type="match status" value="1"/>
</dbReference>
<reference evidence="4 5" key="1">
    <citation type="submission" date="2013-08" db="EMBL/GenBank/DDBJ databases">
        <authorList>
            <person name="Weinstock G."/>
            <person name="Sodergren E."/>
            <person name="Wylie T."/>
            <person name="Fulton L."/>
            <person name="Fulton R."/>
            <person name="Fronick C."/>
            <person name="O'Laughlin M."/>
            <person name="Godfrey J."/>
            <person name="Miner T."/>
            <person name="Herter B."/>
            <person name="Appelbaum E."/>
            <person name="Cordes M."/>
            <person name="Lek S."/>
            <person name="Wollam A."/>
            <person name="Pepin K.H."/>
            <person name="Palsikar V.B."/>
            <person name="Mitreva M."/>
            <person name="Wilson R.K."/>
        </authorList>
    </citation>
    <scope>NUCLEOTIDE SEQUENCE [LARGE SCALE GENOMIC DNA]</scope>
    <source>
        <strain evidence="4 5">ATCC 700332</strain>
    </source>
</reference>
<feature type="signal peptide" evidence="3">
    <location>
        <begin position="1"/>
        <end position="32"/>
    </location>
</feature>
<evidence type="ECO:0000313" key="4">
    <source>
        <dbReference type="EMBL" id="ERJ93377.1"/>
    </source>
</evidence>
<protein>
    <submittedName>
        <fullName evidence="4">Leucine Rich repeat-containing domain protein</fullName>
    </submittedName>
</protein>
<keyword evidence="2" id="KW-0677">Repeat</keyword>
<evidence type="ECO:0000256" key="3">
    <source>
        <dbReference type="SAM" id="SignalP"/>
    </source>
</evidence>
<evidence type="ECO:0000256" key="2">
    <source>
        <dbReference type="ARBA" id="ARBA00022737"/>
    </source>
</evidence>
<gene>
    <name evidence="4" type="ORF">HMPREF9193_01052</name>
</gene>
<dbReference type="PANTHER" id="PTHR47566:SF1">
    <property type="entry name" value="PROTEIN NUD1"/>
    <property type="match status" value="1"/>
</dbReference>
<evidence type="ECO:0000313" key="5">
    <source>
        <dbReference type="Proteomes" id="UP000016649"/>
    </source>
</evidence>
<dbReference type="Proteomes" id="UP000016649">
    <property type="component" value="Unassembled WGS sequence"/>
</dbReference>
<dbReference type="EMBL" id="AWVH01000026">
    <property type="protein sequence ID" value="ERJ93377.1"/>
    <property type="molecule type" value="Genomic_DNA"/>
</dbReference>